<keyword evidence="13" id="KW-0439">Lignin degradation</keyword>
<accession>M8B5Q9</accession>
<evidence type="ECO:0000313" key="16">
    <source>
        <dbReference type="EnsemblPlants" id="EMT08940"/>
    </source>
</evidence>
<keyword evidence="9" id="KW-0479">Metal-binding</keyword>
<keyword evidence="11" id="KW-0560">Oxidoreductase</keyword>
<dbReference type="CDD" id="cd13875">
    <property type="entry name" value="CuRO_2_LCC_plant"/>
    <property type="match status" value="1"/>
</dbReference>
<evidence type="ECO:0000256" key="9">
    <source>
        <dbReference type="ARBA" id="ARBA00022723"/>
    </source>
</evidence>
<dbReference type="InterPro" id="IPR011706">
    <property type="entry name" value="Cu-oxidase_C"/>
</dbReference>
<keyword evidence="7" id="KW-0052">Apoplast</keyword>
<dbReference type="InterPro" id="IPR045087">
    <property type="entry name" value="Cu-oxidase_fam"/>
</dbReference>
<dbReference type="GO" id="GO:0052716">
    <property type="term" value="F:hydroquinone:oxygen oxidoreductase activity"/>
    <property type="evidence" value="ECO:0007669"/>
    <property type="project" value="UniProtKB-EC"/>
</dbReference>
<dbReference type="EC" id="1.10.3.2" evidence="6"/>
<comment type="catalytic activity">
    <reaction evidence="1">
        <text>4 hydroquinone + O2 = 4 benzosemiquinone + 2 H2O</text>
        <dbReference type="Rhea" id="RHEA:11276"/>
        <dbReference type="ChEBI" id="CHEBI:15377"/>
        <dbReference type="ChEBI" id="CHEBI:15379"/>
        <dbReference type="ChEBI" id="CHEBI:17594"/>
        <dbReference type="ChEBI" id="CHEBI:17977"/>
        <dbReference type="EC" id="1.10.3.2"/>
    </reaction>
</comment>
<evidence type="ECO:0000256" key="1">
    <source>
        <dbReference type="ARBA" id="ARBA00000349"/>
    </source>
</evidence>
<dbReference type="ExpressionAtlas" id="M8B5Q9">
    <property type="expression patterns" value="baseline"/>
</dbReference>
<evidence type="ECO:0000256" key="7">
    <source>
        <dbReference type="ARBA" id="ARBA00022523"/>
    </source>
</evidence>
<evidence type="ECO:0000256" key="10">
    <source>
        <dbReference type="ARBA" id="ARBA00022737"/>
    </source>
</evidence>
<dbReference type="SUPFAM" id="SSF49503">
    <property type="entry name" value="Cupredoxins"/>
    <property type="match status" value="3"/>
</dbReference>
<dbReference type="Gene3D" id="2.60.40.420">
    <property type="entry name" value="Cupredoxins - blue copper proteins"/>
    <property type="match status" value="3"/>
</dbReference>
<evidence type="ECO:0000256" key="4">
    <source>
        <dbReference type="ARBA" id="ARBA00004271"/>
    </source>
</evidence>
<dbReference type="PANTHER" id="PTHR11709:SF462">
    <property type="entry name" value="LACCASE"/>
    <property type="match status" value="1"/>
</dbReference>
<dbReference type="FunFam" id="2.60.40.420:FF:000049">
    <property type="entry name" value="Laccase"/>
    <property type="match status" value="1"/>
</dbReference>
<dbReference type="Pfam" id="PF00394">
    <property type="entry name" value="Cu-oxidase"/>
    <property type="match status" value="1"/>
</dbReference>
<sequence>MAICSGLPAPCSLLLATLLLLIVQAQSVTRHYDFNVQMANVTRLCGTKSIVTVNGEYPGPALVAREGDRVVVRVTNRVAHNVTLHWHGIRQLRTGWADGPAYVTQCPIQTGQSYVYDFTGTAQRGTLWAHTGAVVRQALRTGGAPNISDAFTINGLPGPLYNCSAKDTFKMKVEPGKTYMLRLVNAALNDELFFSVANHTLTVVEVDAVYVKPFTVKTLIISPGQTTNVLLTAKPFYPKANFYMSAAPYSTIRPGTFDNSTVAGIIEYQKPGSPSVASFDKDLPLFKPVLPRFNDTGFVTNFTSKLRSLATPRYPAAVPQSVDKRFFFTVGLGTLPCPAKTTCQGPTNKTQFAAAMNNVSLVLPSTALLQSHFTGMSRGVYGSNFPVTPLLKFNYTGAPPNNTNVAKGTKLLVLPFNASVELVMQDTSILGFESHPLHLHGFNFFVVGQGFGNYDAVNDPAKFNLVDPVERNTVGVPAGGWVAIRFLADNPGNYSLVQVALE</sequence>
<comment type="function">
    <text evidence="3">Lignin degradation and detoxification of lignin-derived products.</text>
</comment>
<name>M8B5Q9_AEGTA</name>
<comment type="subcellular location">
    <subcellularLocation>
        <location evidence="4">Secreted</location>
        <location evidence="4">Extracellular space</location>
        <location evidence="4">Apoplast</location>
    </subcellularLocation>
</comment>
<dbReference type="InterPro" id="IPR034285">
    <property type="entry name" value="CuRO_2_LCC"/>
</dbReference>
<keyword evidence="10" id="KW-0677">Repeat</keyword>
<organism evidence="16">
    <name type="scientific">Aegilops tauschii</name>
    <name type="common">Tausch's goatgrass</name>
    <name type="synonym">Aegilops squarrosa</name>
    <dbReference type="NCBI Taxonomy" id="37682"/>
    <lineage>
        <taxon>Eukaryota</taxon>
        <taxon>Viridiplantae</taxon>
        <taxon>Streptophyta</taxon>
        <taxon>Embryophyta</taxon>
        <taxon>Tracheophyta</taxon>
        <taxon>Spermatophyta</taxon>
        <taxon>Magnoliopsida</taxon>
        <taxon>Liliopsida</taxon>
        <taxon>Poales</taxon>
        <taxon>Poaceae</taxon>
        <taxon>BOP clade</taxon>
        <taxon>Pooideae</taxon>
        <taxon>Triticodae</taxon>
        <taxon>Triticeae</taxon>
        <taxon>Triticinae</taxon>
        <taxon>Aegilops</taxon>
    </lineage>
</organism>
<feature type="domain" description="Plastocyanin-like" evidence="14">
    <location>
        <begin position="134"/>
        <end position="270"/>
    </location>
</feature>
<evidence type="ECO:0000259" key="14">
    <source>
        <dbReference type="Pfam" id="PF00394"/>
    </source>
</evidence>
<evidence type="ECO:0000256" key="2">
    <source>
        <dbReference type="ARBA" id="ARBA00001935"/>
    </source>
</evidence>
<dbReference type="GO" id="GO:0046274">
    <property type="term" value="P:lignin catabolic process"/>
    <property type="evidence" value="ECO:0007669"/>
    <property type="project" value="UniProtKB-KW"/>
</dbReference>
<evidence type="ECO:0000256" key="5">
    <source>
        <dbReference type="ARBA" id="ARBA00010609"/>
    </source>
</evidence>
<dbReference type="InterPro" id="IPR008972">
    <property type="entry name" value="Cupredoxin"/>
</dbReference>
<evidence type="ECO:0000256" key="12">
    <source>
        <dbReference type="ARBA" id="ARBA00023008"/>
    </source>
</evidence>
<dbReference type="EnsemblPlants" id="EMT08940">
    <property type="protein sequence ID" value="EMT08940"/>
    <property type="gene ID" value="F775_17231"/>
</dbReference>
<comment type="similarity">
    <text evidence="5">Belongs to the multicopper oxidase family.</text>
</comment>
<keyword evidence="12" id="KW-0186">Copper</keyword>
<proteinExistence type="inferred from homology"/>
<evidence type="ECO:0000256" key="8">
    <source>
        <dbReference type="ARBA" id="ARBA00022525"/>
    </source>
</evidence>
<dbReference type="GO" id="GO:0048046">
    <property type="term" value="C:apoplast"/>
    <property type="evidence" value="ECO:0007669"/>
    <property type="project" value="UniProtKB-SubCell"/>
</dbReference>
<dbReference type="GO" id="GO:0005507">
    <property type="term" value="F:copper ion binding"/>
    <property type="evidence" value="ECO:0007669"/>
    <property type="project" value="InterPro"/>
</dbReference>
<dbReference type="InterPro" id="IPR001117">
    <property type="entry name" value="Cu-oxidase_2nd"/>
</dbReference>
<evidence type="ECO:0000256" key="6">
    <source>
        <dbReference type="ARBA" id="ARBA00012297"/>
    </source>
</evidence>
<dbReference type="Pfam" id="PF07731">
    <property type="entry name" value="Cu-oxidase_2"/>
    <property type="match status" value="1"/>
</dbReference>
<dbReference type="AlphaFoldDB" id="M8B5Q9"/>
<protein>
    <recommendedName>
        <fullName evidence="6">laccase</fullName>
        <ecNumber evidence="6">1.10.3.2</ecNumber>
    </recommendedName>
</protein>
<evidence type="ECO:0000256" key="3">
    <source>
        <dbReference type="ARBA" id="ARBA00002075"/>
    </source>
</evidence>
<feature type="domain" description="Plastocyanin-like" evidence="15">
    <location>
        <begin position="391"/>
        <end position="494"/>
    </location>
</feature>
<keyword evidence="8" id="KW-0964">Secreted</keyword>
<dbReference type="PANTHER" id="PTHR11709">
    <property type="entry name" value="MULTI-COPPER OXIDASE"/>
    <property type="match status" value="1"/>
</dbReference>
<comment type="cofactor">
    <cofactor evidence="2">
        <name>Cu cation</name>
        <dbReference type="ChEBI" id="CHEBI:23378"/>
    </cofactor>
</comment>
<reference evidence="16" key="1">
    <citation type="submission" date="2015-06" db="UniProtKB">
        <authorList>
            <consortium name="EnsemblPlants"/>
        </authorList>
    </citation>
    <scope>IDENTIFICATION</scope>
</reference>
<evidence type="ECO:0000256" key="13">
    <source>
        <dbReference type="ARBA" id="ARBA00023185"/>
    </source>
</evidence>
<evidence type="ECO:0000259" key="15">
    <source>
        <dbReference type="Pfam" id="PF07731"/>
    </source>
</evidence>
<evidence type="ECO:0000256" key="11">
    <source>
        <dbReference type="ARBA" id="ARBA00023002"/>
    </source>
</evidence>